<dbReference type="EMBL" id="BMXR01000003">
    <property type="protein sequence ID" value="GGX49873.1"/>
    <property type="molecule type" value="Genomic_DNA"/>
</dbReference>
<organism evidence="1 2">
    <name type="scientific">Saccharospirillum salsuginis</name>
    <dbReference type="NCBI Taxonomy" id="418750"/>
    <lineage>
        <taxon>Bacteria</taxon>
        <taxon>Pseudomonadati</taxon>
        <taxon>Pseudomonadota</taxon>
        <taxon>Gammaproteobacteria</taxon>
        <taxon>Oceanospirillales</taxon>
        <taxon>Saccharospirillaceae</taxon>
        <taxon>Saccharospirillum</taxon>
    </lineage>
</organism>
<dbReference type="RefSeq" id="WP_189608064.1">
    <property type="nucleotide sequence ID" value="NZ_BMXR01000003.1"/>
</dbReference>
<accession>A0A918K5X1</accession>
<dbReference type="Proteomes" id="UP000626148">
    <property type="component" value="Unassembled WGS sequence"/>
</dbReference>
<comment type="caution">
    <text evidence="1">The sequence shown here is derived from an EMBL/GenBank/DDBJ whole genome shotgun (WGS) entry which is preliminary data.</text>
</comment>
<evidence type="ECO:0000313" key="2">
    <source>
        <dbReference type="Proteomes" id="UP000626148"/>
    </source>
</evidence>
<reference evidence="1" key="1">
    <citation type="journal article" date="2014" name="Int. J. Syst. Evol. Microbiol.">
        <title>Complete genome sequence of Corynebacterium casei LMG S-19264T (=DSM 44701T), isolated from a smear-ripened cheese.</title>
        <authorList>
            <consortium name="US DOE Joint Genome Institute (JGI-PGF)"/>
            <person name="Walter F."/>
            <person name="Albersmeier A."/>
            <person name="Kalinowski J."/>
            <person name="Ruckert C."/>
        </authorList>
    </citation>
    <scope>NUCLEOTIDE SEQUENCE</scope>
    <source>
        <strain evidence="1">KCTC 22169</strain>
    </source>
</reference>
<name>A0A918K5X1_9GAMM</name>
<dbReference type="PROSITE" id="PS51257">
    <property type="entry name" value="PROKAR_LIPOPROTEIN"/>
    <property type="match status" value="1"/>
</dbReference>
<evidence type="ECO:0000313" key="1">
    <source>
        <dbReference type="EMBL" id="GGX49873.1"/>
    </source>
</evidence>
<sequence>MKSKYLVGSILFAVLVGCKEEIPDAENNTNDDSIKVEYPDCKTVYNTNGTSDSPIEFDVTQGCSYESTVPDEEGDSVYLNLLPGLYYIESRSGDGSPFLDIETYDLGEDRDREVYSGFFSNGLSGMSEIYVDQGEFLRLKITVSELSELYGGPDGFNGPYKYKLVFYGVSLPKRDFAWEGKWSVERTLTVTNGTCGDQFDWLDYTIYEEGGLEMDYRVADGTLFQKAPYDNYFFSETPLFALQSDGTIRPSQNSIRNRYYNLDELYRDESFSVEGKISAVDSSFQGEYKYEMTAIEFDEGQESTYRCTMEETFNGTRIE</sequence>
<proteinExistence type="predicted"/>
<gene>
    <name evidence="1" type="ORF">GCM10007392_16580</name>
</gene>
<keyword evidence="2" id="KW-1185">Reference proteome</keyword>
<dbReference type="AlphaFoldDB" id="A0A918K5X1"/>
<reference evidence="1" key="2">
    <citation type="submission" date="2020-09" db="EMBL/GenBank/DDBJ databases">
        <authorList>
            <person name="Sun Q."/>
            <person name="Kim S."/>
        </authorList>
    </citation>
    <scope>NUCLEOTIDE SEQUENCE</scope>
    <source>
        <strain evidence="1">KCTC 22169</strain>
    </source>
</reference>
<protein>
    <submittedName>
        <fullName evidence="1">Uncharacterized protein</fullName>
    </submittedName>
</protein>